<dbReference type="PANTHER" id="PTHR39203">
    <property type="entry name" value="CYTOPLASMIC PROTEIN-RELATED"/>
    <property type="match status" value="1"/>
</dbReference>
<dbReference type="InterPro" id="IPR007374">
    <property type="entry name" value="ASCH_domain"/>
</dbReference>
<dbReference type="SMART" id="SM01022">
    <property type="entry name" value="ASCH"/>
    <property type="match status" value="1"/>
</dbReference>
<sequence length="171" mass="19122">MADESREPKIKGSQIQAFWQRFLKVNSRNQSALTYEDAWSFGDTPQMADELAALVLAGKKTATTSAAALYEIEQEALPQSGTYSVLLDGSDVPRAVLYLESVSIVPFDEVTAAFAFLEGEGDRTLAYWRRVHEAFFRRAYASAGLSFHAQMLCVCEKFSVVYQEDEGHDFQ</sequence>
<dbReference type="PIRSF" id="PIRSF021320">
    <property type="entry name" value="DUF984"/>
    <property type="match status" value="1"/>
</dbReference>
<dbReference type="InterPro" id="IPR009326">
    <property type="entry name" value="DUF984"/>
</dbReference>
<protein>
    <recommendedName>
        <fullName evidence="1">ASCH domain-containing protein</fullName>
    </recommendedName>
</protein>
<keyword evidence="3" id="KW-1185">Reference proteome</keyword>
<dbReference type="SUPFAM" id="SSF88697">
    <property type="entry name" value="PUA domain-like"/>
    <property type="match status" value="1"/>
</dbReference>
<evidence type="ECO:0000313" key="3">
    <source>
        <dbReference type="Proteomes" id="UP000831692"/>
    </source>
</evidence>
<dbReference type="EMBL" id="AP025635">
    <property type="protein sequence ID" value="BDG66730.1"/>
    <property type="molecule type" value="Genomic_DNA"/>
</dbReference>
<dbReference type="GeneID" id="83456297"/>
<dbReference type="PANTHER" id="PTHR39203:SF1">
    <property type="entry name" value="CYTOPLASMIC PROTEIN"/>
    <property type="match status" value="1"/>
</dbReference>
<dbReference type="Gene3D" id="3.10.400.10">
    <property type="entry name" value="Sulfate adenylyltransferase"/>
    <property type="match status" value="1"/>
</dbReference>
<proteinExistence type="predicted"/>
<reference evidence="2 3" key="1">
    <citation type="submission" date="2022-03" db="EMBL/GenBank/DDBJ databases">
        <title>Complete genome sequence of Enterococcus innesii DB-1.</title>
        <authorList>
            <person name="Fukuda D."/>
            <person name="Nolasco-Hipolito C."/>
        </authorList>
    </citation>
    <scope>NUCLEOTIDE SEQUENCE [LARGE SCALE GENOMIC DNA]</scope>
    <source>
        <strain evidence="2 3">DB-1</strain>
    </source>
</reference>
<dbReference type="InterPro" id="IPR015947">
    <property type="entry name" value="PUA-like_sf"/>
</dbReference>
<dbReference type="CDD" id="cd06553">
    <property type="entry name" value="ASCH_Ef3133_like"/>
    <property type="match status" value="1"/>
</dbReference>
<evidence type="ECO:0000313" key="2">
    <source>
        <dbReference type="EMBL" id="BDG66730.1"/>
    </source>
</evidence>
<dbReference type="RefSeq" id="WP_077454438.1">
    <property type="nucleotide sequence ID" value="NZ_AP025635.1"/>
</dbReference>
<evidence type="ECO:0000259" key="1">
    <source>
        <dbReference type="SMART" id="SM01022"/>
    </source>
</evidence>
<dbReference type="Proteomes" id="UP000831692">
    <property type="component" value="Chromosome"/>
</dbReference>
<gene>
    <name evidence="2" type="ORF">ENLAB_02940</name>
</gene>
<feature type="domain" description="ASCH" evidence="1">
    <location>
        <begin position="39"/>
        <end position="162"/>
    </location>
</feature>
<accession>A0ABM7XNZ9</accession>
<organism evidence="2 3">
    <name type="scientific">Enterococcus innesii</name>
    <dbReference type="NCBI Taxonomy" id="2839759"/>
    <lineage>
        <taxon>Bacteria</taxon>
        <taxon>Bacillati</taxon>
        <taxon>Bacillota</taxon>
        <taxon>Bacilli</taxon>
        <taxon>Lactobacillales</taxon>
        <taxon>Enterococcaceae</taxon>
        <taxon>Enterococcus</taxon>
    </lineage>
</organism>
<dbReference type="Pfam" id="PF04266">
    <property type="entry name" value="ASCH"/>
    <property type="match status" value="1"/>
</dbReference>
<name>A0ABM7XNZ9_9ENTE</name>